<proteinExistence type="predicted"/>
<reference evidence="1" key="1">
    <citation type="journal article" date="2021" name="Proc. Natl. Acad. Sci. U.S.A.">
        <title>A Catalog of Tens of Thousands of Viruses from Human Metagenomes Reveals Hidden Associations with Chronic Diseases.</title>
        <authorList>
            <person name="Tisza M.J."/>
            <person name="Buck C.B."/>
        </authorList>
    </citation>
    <scope>NUCLEOTIDE SEQUENCE</scope>
    <source>
        <strain evidence="1">CtkmZ20</strain>
    </source>
</reference>
<organism evidence="1">
    <name type="scientific">Myoviridae sp. ctkmZ20</name>
    <dbReference type="NCBI Taxonomy" id="2825166"/>
    <lineage>
        <taxon>Viruses</taxon>
        <taxon>Duplodnaviria</taxon>
        <taxon>Heunggongvirae</taxon>
        <taxon>Uroviricota</taxon>
        <taxon>Caudoviricetes</taxon>
    </lineage>
</organism>
<evidence type="ECO:0000313" key="1">
    <source>
        <dbReference type="EMBL" id="DAD97788.1"/>
    </source>
</evidence>
<dbReference type="EMBL" id="BK015248">
    <property type="protein sequence ID" value="DAD97788.1"/>
    <property type="molecule type" value="Genomic_DNA"/>
</dbReference>
<accession>A0A8S5NTU8</accession>
<name>A0A8S5NTU8_9CAUD</name>
<protein>
    <submittedName>
        <fullName evidence="1">Uncharacterized protein</fullName>
    </submittedName>
</protein>
<sequence length="41" mass="4890">MRVSIIPPPFNIDFYSISQITTYNHLSCLAWLAKRRGFLYR</sequence>